<evidence type="ECO:0000313" key="2">
    <source>
        <dbReference type="Proteomes" id="UP000248330"/>
    </source>
</evidence>
<keyword evidence="2" id="KW-1185">Reference proteome</keyword>
<evidence type="ECO:0000313" key="1">
    <source>
        <dbReference type="EMBL" id="PXV71453.1"/>
    </source>
</evidence>
<gene>
    <name evidence="1" type="ORF">C8D93_101504</name>
</gene>
<sequence>MTPATSLSLSAAISRPLLKPMKPPGIANALMRASSTTKKVSSGARVALCAASFQPIVEM</sequence>
<dbReference type="AlphaFoldDB" id="A0A318EF53"/>
<proteinExistence type="predicted"/>
<dbReference type="Proteomes" id="UP000248330">
    <property type="component" value="Unassembled WGS sequence"/>
</dbReference>
<comment type="caution">
    <text evidence="1">The sequence shown here is derived from an EMBL/GenBank/DDBJ whole genome shotgun (WGS) entry which is preliminary data.</text>
</comment>
<organism evidence="1 2">
    <name type="scientific">Sinimarinibacterium flocculans</name>
    <dbReference type="NCBI Taxonomy" id="985250"/>
    <lineage>
        <taxon>Bacteria</taxon>
        <taxon>Pseudomonadati</taxon>
        <taxon>Pseudomonadota</taxon>
        <taxon>Gammaproteobacteria</taxon>
        <taxon>Nevskiales</taxon>
        <taxon>Nevskiaceae</taxon>
        <taxon>Sinimarinibacterium</taxon>
    </lineage>
</organism>
<dbReference type="EMBL" id="QICN01000001">
    <property type="protein sequence ID" value="PXV71453.1"/>
    <property type="molecule type" value="Genomic_DNA"/>
</dbReference>
<protein>
    <submittedName>
        <fullName evidence="1">Uncharacterized protein</fullName>
    </submittedName>
</protein>
<accession>A0A318EF53</accession>
<name>A0A318EF53_9GAMM</name>
<reference evidence="1 2" key="1">
    <citation type="submission" date="2018-04" db="EMBL/GenBank/DDBJ databases">
        <title>Genomic Encyclopedia of Type Strains, Phase IV (KMG-IV): sequencing the most valuable type-strain genomes for metagenomic binning, comparative biology and taxonomic classification.</title>
        <authorList>
            <person name="Goeker M."/>
        </authorList>
    </citation>
    <scope>NUCLEOTIDE SEQUENCE [LARGE SCALE GENOMIC DNA]</scope>
    <source>
        <strain evidence="1 2">DSM 104150</strain>
    </source>
</reference>